<dbReference type="AlphaFoldDB" id="A0A212TFX5"/>
<dbReference type="Pfam" id="PF01075">
    <property type="entry name" value="Glyco_transf_9"/>
    <property type="match status" value="1"/>
</dbReference>
<dbReference type="Proteomes" id="UP000197215">
    <property type="component" value="Unassembled WGS sequence"/>
</dbReference>
<sequence>MAKILIIAPNWIGDAVMTEPLITQLKKNHPDSVIDVIATPWVASVMRAIPAINEVIIGDFKHGLLQWAERKKLASQLKLAGYTHSYVLPNSFKSALIPWLAKIPNRIGYKGEMRWGLITAPLENPSRSNRPSMSTHYFALSGNQANDTLQPKLELPRLFLNEMKEKLQLIQNHDKLFILCPGAEYGPAKQWPTEHFGKLAQMLVEQNNNALVLILGSKKESSLADEIVKLSNSSNQVINWCGHTTLDEAMACIAIADKVISNDSGLMHIAAAFRRPQVAIFGSSDPRHTPPLSPEAKVHWLQLKCSPCFKRTCPLGHLKCLVDIQPQDVLNSLNN</sequence>
<dbReference type="EC" id="2.4.99.24" evidence="4"/>
<dbReference type="EMBL" id="FYEX01000001">
    <property type="protein sequence ID" value="SNC64716.1"/>
    <property type="molecule type" value="Genomic_DNA"/>
</dbReference>
<dbReference type="InterPro" id="IPR011910">
    <property type="entry name" value="RfaF"/>
</dbReference>
<dbReference type="Gene3D" id="3.40.50.2000">
    <property type="entry name" value="Glycogen Phosphorylase B"/>
    <property type="match status" value="2"/>
</dbReference>
<dbReference type="RefSeq" id="WP_088813021.1">
    <property type="nucleotide sequence ID" value="NZ_FYEX01000001.1"/>
</dbReference>
<evidence type="ECO:0000256" key="4">
    <source>
        <dbReference type="ARBA" id="ARBA00044042"/>
    </source>
</evidence>
<name>A0A212TFX5_9BURK</name>
<dbReference type="GO" id="GO:0009244">
    <property type="term" value="P:lipopolysaccharide core region biosynthetic process"/>
    <property type="evidence" value="ECO:0007669"/>
    <property type="project" value="TreeGrafter"/>
</dbReference>
<dbReference type="InterPro" id="IPR002201">
    <property type="entry name" value="Glyco_trans_9"/>
</dbReference>
<gene>
    <name evidence="6" type="ORF">SAMN06295916_1149</name>
</gene>
<reference evidence="7" key="1">
    <citation type="submission" date="2017-06" db="EMBL/GenBank/DDBJ databases">
        <authorList>
            <person name="Varghese N."/>
            <person name="Submissions S."/>
        </authorList>
    </citation>
    <scope>NUCLEOTIDE SEQUENCE [LARGE SCALE GENOMIC DNA]</scope>
    <source>
        <strain evidence="7">MWH-VicM1</strain>
    </source>
</reference>
<dbReference type="CDD" id="cd03789">
    <property type="entry name" value="GT9_LPS_heptosyltransferase"/>
    <property type="match status" value="1"/>
</dbReference>
<evidence type="ECO:0000313" key="6">
    <source>
        <dbReference type="EMBL" id="SNC64716.1"/>
    </source>
</evidence>
<dbReference type="GO" id="GO:0008713">
    <property type="term" value="F:ADP-heptose-lipopolysaccharide heptosyltransferase activity"/>
    <property type="evidence" value="ECO:0007669"/>
    <property type="project" value="UniProtKB-EC"/>
</dbReference>
<dbReference type="PANTHER" id="PTHR30160">
    <property type="entry name" value="TETRAACYLDISACCHARIDE 4'-KINASE-RELATED"/>
    <property type="match status" value="1"/>
</dbReference>
<evidence type="ECO:0000256" key="3">
    <source>
        <dbReference type="ARBA" id="ARBA00043995"/>
    </source>
</evidence>
<organism evidence="6 7">
    <name type="scientific">Polynucleobacter victoriensis</name>
    <dbReference type="NCBI Taxonomy" id="2049319"/>
    <lineage>
        <taxon>Bacteria</taxon>
        <taxon>Pseudomonadati</taxon>
        <taxon>Pseudomonadota</taxon>
        <taxon>Betaproteobacteria</taxon>
        <taxon>Burkholderiales</taxon>
        <taxon>Burkholderiaceae</taxon>
        <taxon>Polynucleobacter</taxon>
    </lineage>
</organism>
<comment type="catalytic activity">
    <reaction evidence="5">
        <text>an L-alpha-D-Hep-(1-&gt;5)-[alpha-Kdo-(2-&gt;4)]-alpha-Kdo-(2-&gt;6)-lipid A + ADP-L-glycero-beta-D-manno-heptose = an L-alpha-D-Hep-(1-&gt;3)-L-alpha-D-Hep-(1-&gt;5)-[alpha-Kdo-(2-&gt;4)]-alpha-Kdo-(2-&gt;6)-lipid A + ADP + H(+)</text>
        <dbReference type="Rhea" id="RHEA:74071"/>
        <dbReference type="ChEBI" id="CHEBI:15378"/>
        <dbReference type="ChEBI" id="CHEBI:61506"/>
        <dbReference type="ChEBI" id="CHEBI:193068"/>
        <dbReference type="ChEBI" id="CHEBI:193069"/>
        <dbReference type="ChEBI" id="CHEBI:456216"/>
        <dbReference type="EC" id="2.4.99.24"/>
    </reaction>
</comment>
<evidence type="ECO:0000256" key="1">
    <source>
        <dbReference type="ARBA" id="ARBA00022676"/>
    </source>
</evidence>
<evidence type="ECO:0000313" key="7">
    <source>
        <dbReference type="Proteomes" id="UP000197215"/>
    </source>
</evidence>
<keyword evidence="2 6" id="KW-0808">Transferase</keyword>
<dbReference type="NCBIfam" id="TIGR02195">
    <property type="entry name" value="heptsyl_trn_II"/>
    <property type="match status" value="1"/>
</dbReference>
<keyword evidence="1" id="KW-0328">Glycosyltransferase</keyword>
<dbReference type="InterPro" id="IPR051199">
    <property type="entry name" value="LPS_LOS_Heptosyltrfase"/>
</dbReference>
<accession>A0A212TFX5</accession>
<dbReference type="SUPFAM" id="SSF53756">
    <property type="entry name" value="UDP-Glycosyltransferase/glycogen phosphorylase"/>
    <property type="match status" value="1"/>
</dbReference>
<comment type="similarity">
    <text evidence="3">Belongs to the glycosyltransferase 9 family.</text>
</comment>
<dbReference type="FunFam" id="3.40.50.2000:FF:000023">
    <property type="entry name" value="ADP-heptose--LPS heptosyltransferase II"/>
    <property type="match status" value="1"/>
</dbReference>
<evidence type="ECO:0000256" key="5">
    <source>
        <dbReference type="ARBA" id="ARBA00047503"/>
    </source>
</evidence>
<dbReference type="PANTHER" id="PTHR30160:SF7">
    <property type="entry name" value="ADP-HEPTOSE--LPS HEPTOSYLTRANSFERASE 2"/>
    <property type="match status" value="1"/>
</dbReference>
<protein>
    <recommendedName>
        <fullName evidence="4">lipopolysaccharide heptosyltransferase II</fullName>
        <ecNumber evidence="4">2.4.99.24</ecNumber>
    </recommendedName>
</protein>
<evidence type="ECO:0000256" key="2">
    <source>
        <dbReference type="ARBA" id="ARBA00022679"/>
    </source>
</evidence>
<proteinExistence type="inferred from homology"/>
<keyword evidence="7" id="KW-1185">Reference proteome</keyword>
<dbReference type="GO" id="GO:0005829">
    <property type="term" value="C:cytosol"/>
    <property type="evidence" value="ECO:0007669"/>
    <property type="project" value="TreeGrafter"/>
</dbReference>
<dbReference type="OrthoDB" id="9797795at2"/>